<dbReference type="SUPFAM" id="SSF102735">
    <property type="entry name" value="Trigger factor ribosome-binding domain"/>
    <property type="match status" value="1"/>
</dbReference>
<dbReference type="Pfam" id="PF05698">
    <property type="entry name" value="Trigger_C"/>
    <property type="match status" value="1"/>
</dbReference>
<dbReference type="NCBIfam" id="TIGR00115">
    <property type="entry name" value="tig"/>
    <property type="match status" value="1"/>
</dbReference>
<gene>
    <name evidence="9 12" type="primary">tig</name>
    <name evidence="12" type="ORF">ACFSVN_02470</name>
</gene>
<evidence type="ECO:0000313" key="12">
    <source>
        <dbReference type="EMBL" id="MFD2531305.1"/>
    </source>
</evidence>
<dbReference type="EMBL" id="JBHULI010000002">
    <property type="protein sequence ID" value="MFD2531305.1"/>
    <property type="molecule type" value="Genomic_DNA"/>
</dbReference>
<evidence type="ECO:0000259" key="11">
    <source>
        <dbReference type="Pfam" id="PF05698"/>
    </source>
</evidence>
<sequence>MDISVEELTSVDKEVTLKAKREDLQEDFDKAYKKYKSQIQLPGFRPGKVPMGLVKKRFGKEIEQEEISNIVQKVFEKEVVPEYEPVGETEMLDFNWENDELEVKFKIGSKPEVEISDLSKIKVNKMVHDVTDDEVEEEVERTLEREGNWEIVDEPASKETQVIVDVISKNHGDEDKDQKIDLRKDEAEDFLKALKGKKAGDVVEMTIPHGDHEDDLEITIKKVQKLHKAELNEEVIKSQSNGEASNEDEFKSYIKSRMQEYYDQTAEDLFKNDVADALVEAHDFEVPETFVAQIQGSYVDQLKQKQGGELPEGFDAEQYKAGMKERAVREAKWSFISQKLQETFEDIEIKPEDIDEHLAGQAAQYGMPTDQLKQYYAQQPQMLEQLRSSIRENKVFDILQDKVAISEMDKDKYRELQEKKDKKNK</sequence>
<accession>A0ABW5JG33</accession>
<keyword evidence="9" id="KW-0963">Cytoplasm</keyword>
<dbReference type="PIRSF" id="PIRSF003095">
    <property type="entry name" value="Trigger_factor"/>
    <property type="match status" value="1"/>
</dbReference>
<dbReference type="GO" id="GO:0003755">
    <property type="term" value="F:peptidyl-prolyl cis-trans isomerase activity"/>
    <property type="evidence" value="ECO:0007669"/>
    <property type="project" value="UniProtKB-EC"/>
</dbReference>
<dbReference type="Pfam" id="PF05697">
    <property type="entry name" value="Trigger_N"/>
    <property type="match status" value="1"/>
</dbReference>
<evidence type="ECO:0000256" key="2">
    <source>
        <dbReference type="ARBA" id="ARBA00005464"/>
    </source>
</evidence>
<keyword evidence="9" id="KW-0131">Cell cycle</keyword>
<protein>
    <recommendedName>
        <fullName evidence="4 9">Trigger factor</fullName>
        <shortName evidence="9">TF</shortName>
        <ecNumber evidence="3 9">5.2.1.8</ecNumber>
    </recommendedName>
    <alternativeName>
        <fullName evidence="8 9">PPIase</fullName>
    </alternativeName>
</protein>
<comment type="caution">
    <text evidence="12">The sequence shown here is derived from an EMBL/GenBank/DDBJ whole genome shotgun (WGS) entry which is preliminary data.</text>
</comment>
<organism evidence="12 13">
    <name type="scientific">Gracilimonas halophila</name>
    <dbReference type="NCBI Taxonomy" id="1834464"/>
    <lineage>
        <taxon>Bacteria</taxon>
        <taxon>Pseudomonadati</taxon>
        <taxon>Balneolota</taxon>
        <taxon>Balneolia</taxon>
        <taxon>Balneolales</taxon>
        <taxon>Balneolaceae</taxon>
        <taxon>Gracilimonas</taxon>
    </lineage>
</organism>
<evidence type="ECO:0000259" key="10">
    <source>
        <dbReference type="Pfam" id="PF05697"/>
    </source>
</evidence>
<evidence type="ECO:0000256" key="4">
    <source>
        <dbReference type="ARBA" id="ARBA00016902"/>
    </source>
</evidence>
<feature type="domain" description="Trigger factor ribosome-binding bacterial" evidence="10">
    <location>
        <begin position="1"/>
        <end position="141"/>
    </location>
</feature>
<comment type="function">
    <text evidence="9">Involved in protein export. Acts as a chaperone by maintaining the newly synthesized protein in an open conformation. Functions as a peptidyl-prolyl cis-trans isomerase.</text>
</comment>
<comment type="catalytic activity">
    <reaction evidence="1 9">
        <text>[protein]-peptidylproline (omega=180) = [protein]-peptidylproline (omega=0)</text>
        <dbReference type="Rhea" id="RHEA:16237"/>
        <dbReference type="Rhea" id="RHEA-COMP:10747"/>
        <dbReference type="Rhea" id="RHEA-COMP:10748"/>
        <dbReference type="ChEBI" id="CHEBI:83833"/>
        <dbReference type="ChEBI" id="CHEBI:83834"/>
        <dbReference type="EC" id="5.2.1.8"/>
    </reaction>
</comment>
<dbReference type="InterPro" id="IPR005215">
    <property type="entry name" value="Trig_fac"/>
</dbReference>
<dbReference type="HAMAP" id="MF_00303">
    <property type="entry name" value="Trigger_factor_Tig"/>
    <property type="match status" value="1"/>
</dbReference>
<keyword evidence="13" id="KW-1185">Reference proteome</keyword>
<keyword evidence="7 9" id="KW-0413">Isomerase</keyword>
<keyword evidence="9" id="KW-0132">Cell division</keyword>
<evidence type="ECO:0000256" key="8">
    <source>
        <dbReference type="ARBA" id="ARBA00029986"/>
    </source>
</evidence>
<keyword evidence="6 9" id="KW-0143">Chaperone</keyword>
<feature type="domain" description="Trigger factor C-terminal" evidence="11">
    <location>
        <begin position="248"/>
        <end position="399"/>
    </location>
</feature>
<evidence type="ECO:0000256" key="9">
    <source>
        <dbReference type="HAMAP-Rule" id="MF_00303"/>
    </source>
</evidence>
<dbReference type="InterPro" id="IPR008880">
    <property type="entry name" value="Trigger_fac_C"/>
</dbReference>
<dbReference type="Gene3D" id="3.30.70.1050">
    <property type="entry name" value="Trigger factor ribosome-binding domain"/>
    <property type="match status" value="1"/>
</dbReference>
<evidence type="ECO:0000256" key="1">
    <source>
        <dbReference type="ARBA" id="ARBA00000971"/>
    </source>
</evidence>
<dbReference type="RefSeq" id="WP_390298093.1">
    <property type="nucleotide sequence ID" value="NZ_JBHULI010000002.1"/>
</dbReference>
<dbReference type="InterPro" id="IPR036611">
    <property type="entry name" value="Trigger_fac_ribosome-bd_sf"/>
</dbReference>
<evidence type="ECO:0000256" key="5">
    <source>
        <dbReference type="ARBA" id="ARBA00023110"/>
    </source>
</evidence>
<evidence type="ECO:0000256" key="6">
    <source>
        <dbReference type="ARBA" id="ARBA00023186"/>
    </source>
</evidence>
<dbReference type="InterPro" id="IPR037041">
    <property type="entry name" value="Trigger_fac_C_sf"/>
</dbReference>
<name>A0ABW5JG33_9BACT</name>
<evidence type="ECO:0000256" key="3">
    <source>
        <dbReference type="ARBA" id="ARBA00013194"/>
    </source>
</evidence>
<evidence type="ECO:0000256" key="7">
    <source>
        <dbReference type="ARBA" id="ARBA00023235"/>
    </source>
</evidence>
<dbReference type="Gene3D" id="1.10.3120.10">
    <property type="entry name" value="Trigger factor, C-terminal domain"/>
    <property type="match status" value="1"/>
</dbReference>
<evidence type="ECO:0000313" key="13">
    <source>
        <dbReference type="Proteomes" id="UP001597460"/>
    </source>
</evidence>
<dbReference type="InterPro" id="IPR027304">
    <property type="entry name" value="Trigger_fact/SurA_dom_sf"/>
</dbReference>
<dbReference type="EC" id="5.2.1.8" evidence="3 9"/>
<dbReference type="SUPFAM" id="SSF109998">
    <property type="entry name" value="Triger factor/SurA peptide-binding domain-like"/>
    <property type="match status" value="1"/>
</dbReference>
<dbReference type="Proteomes" id="UP001597460">
    <property type="component" value="Unassembled WGS sequence"/>
</dbReference>
<comment type="subcellular location">
    <subcellularLocation>
        <location evidence="9">Cytoplasm</location>
    </subcellularLocation>
    <text evidence="9">About half TF is bound to the ribosome near the polypeptide exit tunnel while the other half is free in the cytoplasm.</text>
</comment>
<reference evidence="13" key="1">
    <citation type="journal article" date="2019" name="Int. J. Syst. Evol. Microbiol.">
        <title>The Global Catalogue of Microorganisms (GCM) 10K type strain sequencing project: providing services to taxonomists for standard genome sequencing and annotation.</title>
        <authorList>
            <consortium name="The Broad Institute Genomics Platform"/>
            <consortium name="The Broad Institute Genome Sequencing Center for Infectious Disease"/>
            <person name="Wu L."/>
            <person name="Ma J."/>
        </authorList>
    </citation>
    <scope>NUCLEOTIDE SEQUENCE [LARGE SCALE GENOMIC DNA]</scope>
    <source>
        <strain evidence="13">KCTC 52042</strain>
    </source>
</reference>
<comment type="similarity">
    <text evidence="2 9">Belongs to the FKBP-type PPIase family. Tig subfamily.</text>
</comment>
<proteinExistence type="inferred from homology"/>
<dbReference type="InterPro" id="IPR008881">
    <property type="entry name" value="Trigger_fac_ribosome-bd_bac"/>
</dbReference>
<keyword evidence="5 9" id="KW-0697">Rotamase</keyword>
<comment type="domain">
    <text evidence="9">Consists of 3 domains; the N-terminus binds the ribosome, the middle domain has PPIase activity, while the C-terminus has intrinsic chaperone activity on its own.</text>
</comment>